<dbReference type="InterPro" id="IPR007730">
    <property type="entry name" value="SPOR-like_dom"/>
</dbReference>
<dbReference type="GO" id="GO:0042834">
    <property type="term" value="F:peptidoglycan binding"/>
    <property type="evidence" value="ECO:0007669"/>
    <property type="project" value="InterPro"/>
</dbReference>
<feature type="region of interest" description="Disordered" evidence="4">
    <location>
        <begin position="21"/>
        <end position="65"/>
    </location>
</feature>
<evidence type="ECO:0000313" key="6">
    <source>
        <dbReference type="EMBL" id="OIQ97692.1"/>
    </source>
</evidence>
<reference evidence="6" key="1">
    <citation type="submission" date="2016-10" db="EMBL/GenBank/DDBJ databases">
        <title>Sequence of Gallionella enrichment culture.</title>
        <authorList>
            <person name="Poehlein A."/>
            <person name="Muehling M."/>
            <person name="Daniel R."/>
        </authorList>
    </citation>
    <scope>NUCLEOTIDE SEQUENCE</scope>
</reference>
<dbReference type="InterPro" id="IPR036908">
    <property type="entry name" value="RlpA-like_sf"/>
</dbReference>
<dbReference type="NCBIfam" id="TIGR00413">
    <property type="entry name" value="rlpA"/>
    <property type="match status" value="1"/>
</dbReference>
<dbReference type="Gene3D" id="2.40.40.10">
    <property type="entry name" value="RlpA-like domain"/>
    <property type="match status" value="1"/>
</dbReference>
<dbReference type="InterPro" id="IPR012997">
    <property type="entry name" value="RplA"/>
</dbReference>
<evidence type="ECO:0000256" key="1">
    <source>
        <dbReference type="ARBA" id="ARBA00022729"/>
    </source>
</evidence>
<dbReference type="AlphaFoldDB" id="A0A1J5S054"/>
<dbReference type="PANTHER" id="PTHR34183:SF1">
    <property type="entry name" value="ENDOLYTIC PEPTIDOGLYCAN TRANSGLYCOSYLASE RLPA"/>
    <property type="match status" value="1"/>
</dbReference>
<dbReference type="PANTHER" id="PTHR34183">
    <property type="entry name" value="ENDOLYTIC PEPTIDOGLYCAN TRANSGLYCOSYLASE RLPA"/>
    <property type="match status" value="1"/>
</dbReference>
<organism evidence="6">
    <name type="scientific">mine drainage metagenome</name>
    <dbReference type="NCBI Taxonomy" id="410659"/>
    <lineage>
        <taxon>unclassified sequences</taxon>
        <taxon>metagenomes</taxon>
        <taxon>ecological metagenomes</taxon>
    </lineage>
</organism>
<dbReference type="SUPFAM" id="SSF110997">
    <property type="entry name" value="Sporulation related repeat"/>
    <property type="match status" value="1"/>
</dbReference>
<dbReference type="HAMAP" id="MF_02071">
    <property type="entry name" value="RlpA"/>
    <property type="match status" value="1"/>
</dbReference>
<feature type="domain" description="SPOR" evidence="5">
    <location>
        <begin position="234"/>
        <end position="313"/>
    </location>
</feature>
<dbReference type="FunFam" id="2.40.40.10:FF:000003">
    <property type="entry name" value="Endolytic peptidoglycan transglycosylase RlpA"/>
    <property type="match status" value="1"/>
</dbReference>
<evidence type="ECO:0000256" key="4">
    <source>
        <dbReference type="SAM" id="MobiDB-lite"/>
    </source>
</evidence>
<comment type="caution">
    <text evidence="6">The sequence shown here is derived from an EMBL/GenBank/DDBJ whole genome shotgun (WGS) entry which is preliminary data.</text>
</comment>
<keyword evidence="3" id="KW-0961">Cell wall biogenesis/degradation</keyword>
<evidence type="ECO:0000256" key="3">
    <source>
        <dbReference type="ARBA" id="ARBA00023316"/>
    </source>
</evidence>
<keyword evidence="2" id="KW-0456">Lyase</keyword>
<dbReference type="Pfam" id="PF03330">
    <property type="entry name" value="DPBB_1"/>
    <property type="match status" value="1"/>
</dbReference>
<dbReference type="Pfam" id="PF05036">
    <property type="entry name" value="SPOR"/>
    <property type="match status" value="1"/>
</dbReference>
<dbReference type="GO" id="GO:0016829">
    <property type="term" value="F:lyase activity"/>
    <property type="evidence" value="ECO:0007669"/>
    <property type="project" value="UniProtKB-KW"/>
</dbReference>
<sequence length="313" mass="33862">MSMARWWLLPLALLAACGSQPPRPTIERGPAPAASPAPQAPARITGGGYYQDDGPGDHPPADLAAIPDAQPRLEPLSRAANRPYSVFGREYVPMTHLEPYSARGMASWYGRKFNGQKTSTGETYDMYGMSAAHPTLPIPSYARVTNLSNGKSVVVRVNDRGPFLENRLIDLSYTAAAKLGIIGSGSAPVEVDSILPGQTQLAAAPEIDPIEQIALATQATRVSAPQEPARLPESRDGRGVYLQLGAFGSRDNAEGFKSRLGGELQDLGDRLLVTATNGIYRVKLGPWRDDAEARRVAERLRRMFELDSMLVVR</sequence>
<keyword evidence="1" id="KW-0732">Signal</keyword>
<dbReference type="CDD" id="cd22268">
    <property type="entry name" value="DPBB_RlpA-like"/>
    <property type="match status" value="1"/>
</dbReference>
<name>A0A1J5S054_9ZZZZ</name>
<dbReference type="InterPro" id="IPR034718">
    <property type="entry name" value="RlpA"/>
</dbReference>
<dbReference type="InterPro" id="IPR036680">
    <property type="entry name" value="SPOR-like_sf"/>
</dbReference>
<evidence type="ECO:0000256" key="2">
    <source>
        <dbReference type="ARBA" id="ARBA00023239"/>
    </source>
</evidence>
<evidence type="ECO:0000259" key="5">
    <source>
        <dbReference type="PROSITE" id="PS51724"/>
    </source>
</evidence>
<dbReference type="Gene3D" id="3.30.70.1070">
    <property type="entry name" value="Sporulation related repeat"/>
    <property type="match status" value="1"/>
</dbReference>
<dbReference type="EMBL" id="MLJW01000129">
    <property type="protein sequence ID" value="OIQ97692.1"/>
    <property type="molecule type" value="Genomic_DNA"/>
</dbReference>
<dbReference type="PROSITE" id="PS51257">
    <property type="entry name" value="PROKAR_LIPOPROTEIN"/>
    <property type="match status" value="1"/>
</dbReference>
<proteinExistence type="inferred from homology"/>
<dbReference type="PROSITE" id="PS51724">
    <property type="entry name" value="SPOR"/>
    <property type="match status" value="1"/>
</dbReference>
<dbReference type="SUPFAM" id="SSF50685">
    <property type="entry name" value="Barwin-like endoglucanases"/>
    <property type="match status" value="1"/>
</dbReference>
<dbReference type="InterPro" id="IPR009009">
    <property type="entry name" value="RlpA-like_DPBB"/>
</dbReference>
<dbReference type="GO" id="GO:0071555">
    <property type="term" value="P:cell wall organization"/>
    <property type="evidence" value="ECO:0007669"/>
    <property type="project" value="UniProtKB-KW"/>
</dbReference>
<accession>A0A1J5S054</accession>
<protein>
    <submittedName>
        <fullName evidence="6">RlpA-like protein</fullName>
    </submittedName>
</protein>
<gene>
    <name evidence="6" type="ORF">GALL_203120</name>
</gene>